<reference evidence="2 3" key="1">
    <citation type="submission" date="2019-04" db="EMBL/GenBank/DDBJ databases">
        <title>Genome sequencing of Clostridium botulinum Groups I-IV and Clostridium butyricum.</title>
        <authorList>
            <person name="Brunt J."/>
            <person name="Van Vliet A.H.M."/>
            <person name="Stringer S.C."/>
            <person name="Carter A.T."/>
            <person name="Peck M.W."/>
        </authorList>
    </citation>
    <scope>NUCLEOTIDE SEQUENCE [LARGE SCALE GENOMIC DNA]</scope>
    <source>
        <strain evidence="2 3">BL81</strain>
    </source>
</reference>
<dbReference type="AlphaFoldDB" id="A0A6B4JJL7"/>
<evidence type="ECO:0000313" key="3">
    <source>
        <dbReference type="Proteomes" id="UP000486903"/>
    </source>
</evidence>
<accession>A0A6B4JJL7</accession>
<dbReference type="EMBL" id="SXFB01000001">
    <property type="protein sequence ID" value="NFV24945.1"/>
    <property type="molecule type" value="Genomic_DNA"/>
</dbReference>
<evidence type="ECO:0000259" key="1">
    <source>
        <dbReference type="Pfam" id="PF07872"/>
    </source>
</evidence>
<sequence length="77" mass="8757">MAITRIQTGCTLAIEVQKGEDKLGDPIYTKKNFSSVNPKRTPEEVFEVAQAFEKVFANECRNFFLTDTSKLLKRAEN</sequence>
<evidence type="ECO:0000313" key="2">
    <source>
        <dbReference type="EMBL" id="NFV24945.1"/>
    </source>
</evidence>
<dbReference type="RefSeq" id="WP_003370662.1">
    <property type="nucleotide sequence ID" value="NZ_JACBBA010000001.1"/>
</dbReference>
<feature type="domain" description="DUF1659" evidence="1">
    <location>
        <begin position="2"/>
        <end position="72"/>
    </location>
</feature>
<comment type="caution">
    <text evidence="2">The sequence shown here is derived from an EMBL/GenBank/DDBJ whole genome shotgun (WGS) entry which is preliminary data.</text>
</comment>
<organism evidence="2 3">
    <name type="scientific">Clostridium botulinum</name>
    <dbReference type="NCBI Taxonomy" id="1491"/>
    <lineage>
        <taxon>Bacteria</taxon>
        <taxon>Bacillati</taxon>
        <taxon>Bacillota</taxon>
        <taxon>Clostridia</taxon>
        <taxon>Eubacteriales</taxon>
        <taxon>Clostridiaceae</taxon>
        <taxon>Clostridium</taxon>
    </lineage>
</organism>
<proteinExistence type="predicted"/>
<name>A0A6B4JJL7_CLOBO</name>
<protein>
    <submittedName>
        <fullName evidence="2">DUF1659 domain-containing protein</fullName>
    </submittedName>
</protein>
<dbReference type="Pfam" id="PF07872">
    <property type="entry name" value="DUF1659"/>
    <property type="match status" value="1"/>
</dbReference>
<dbReference type="InterPro" id="IPR012454">
    <property type="entry name" value="DUF1659"/>
</dbReference>
<dbReference type="Proteomes" id="UP000486903">
    <property type="component" value="Unassembled WGS sequence"/>
</dbReference>
<gene>
    <name evidence="2" type="ORF">FDG31_01960</name>
</gene>